<accession>A0A6A5Y1T0</accession>
<keyword evidence="2" id="KW-0732">Signal</keyword>
<feature type="chain" id="PRO_5025365769" description="AA1-like domain-containing protein" evidence="2">
    <location>
        <begin position="24"/>
        <end position="145"/>
    </location>
</feature>
<dbReference type="RefSeq" id="XP_033387864.1">
    <property type="nucleotide sequence ID" value="XM_033520902.1"/>
</dbReference>
<gene>
    <name evidence="3" type="ORF">BU24DRAFT_121501</name>
</gene>
<organism evidence="3 4">
    <name type="scientific">Aaosphaeria arxii CBS 175.79</name>
    <dbReference type="NCBI Taxonomy" id="1450172"/>
    <lineage>
        <taxon>Eukaryota</taxon>
        <taxon>Fungi</taxon>
        <taxon>Dikarya</taxon>
        <taxon>Ascomycota</taxon>
        <taxon>Pezizomycotina</taxon>
        <taxon>Dothideomycetes</taxon>
        <taxon>Pleosporomycetidae</taxon>
        <taxon>Pleosporales</taxon>
        <taxon>Pleosporales incertae sedis</taxon>
        <taxon>Aaosphaeria</taxon>
    </lineage>
</organism>
<proteinExistence type="predicted"/>
<protein>
    <recommendedName>
        <fullName evidence="5">AA1-like domain-containing protein</fullName>
    </recommendedName>
</protein>
<dbReference type="EMBL" id="ML978067">
    <property type="protein sequence ID" value="KAF2019525.1"/>
    <property type="molecule type" value="Genomic_DNA"/>
</dbReference>
<evidence type="ECO:0000256" key="2">
    <source>
        <dbReference type="SAM" id="SignalP"/>
    </source>
</evidence>
<evidence type="ECO:0000313" key="3">
    <source>
        <dbReference type="EMBL" id="KAF2019525.1"/>
    </source>
</evidence>
<evidence type="ECO:0008006" key="5">
    <source>
        <dbReference type="Google" id="ProtNLM"/>
    </source>
</evidence>
<dbReference type="GeneID" id="54278299"/>
<dbReference type="AlphaFoldDB" id="A0A6A5Y1T0"/>
<dbReference type="OrthoDB" id="3753703at2759"/>
<evidence type="ECO:0000313" key="4">
    <source>
        <dbReference type="Proteomes" id="UP000799778"/>
    </source>
</evidence>
<evidence type="ECO:0000256" key="1">
    <source>
        <dbReference type="SAM" id="MobiDB-lite"/>
    </source>
</evidence>
<reference evidence="3" key="1">
    <citation type="journal article" date="2020" name="Stud. Mycol.">
        <title>101 Dothideomycetes genomes: a test case for predicting lifestyles and emergence of pathogens.</title>
        <authorList>
            <person name="Haridas S."/>
            <person name="Albert R."/>
            <person name="Binder M."/>
            <person name="Bloem J."/>
            <person name="Labutti K."/>
            <person name="Salamov A."/>
            <person name="Andreopoulos B."/>
            <person name="Baker S."/>
            <person name="Barry K."/>
            <person name="Bills G."/>
            <person name="Bluhm B."/>
            <person name="Cannon C."/>
            <person name="Castanera R."/>
            <person name="Culley D."/>
            <person name="Daum C."/>
            <person name="Ezra D."/>
            <person name="Gonzalez J."/>
            <person name="Henrissat B."/>
            <person name="Kuo A."/>
            <person name="Liang C."/>
            <person name="Lipzen A."/>
            <person name="Lutzoni F."/>
            <person name="Magnuson J."/>
            <person name="Mondo S."/>
            <person name="Nolan M."/>
            <person name="Ohm R."/>
            <person name="Pangilinan J."/>
            <person name="Park H.-J."/>
            <person name="Ramirez L."/>
            <person name="Alfaro M."/>
            <person name="Sun H."/>
            <person name="Tritt A."/>
            <person name="Yoshinaga Y."/>
            <person name="Zwiers L.-H."/>
            <person name="Turgeon B."/>
            <person name="Goodwin S."/>
            <person name="Spatafora J."/>
            <person name="Crous P."/>
            <person name="Grigoriev I."/>
        </authorList>
    </citation>
    <scope>NUCLEOTIDE SEQUENCE</scope>
    <source>
        <strain evidence="3">CBS 175.79</strain>
    </source>
</reference>
<keyword evidence="4" id="KW-1185">Reference proteome</keyword>
<dbReference type="Proteomes" id="UP000799778">
    <property type="component" value="Unassembled WGS sequence"/>
</dbReference>
<feature type="signal peptide" evidence="2">
    <location>
        <begin position="1"/>
        <end position="23"/>
    </location>
</feature>
<sequence length="145" mass="15743">MHSILPFLAVLSVVSGAAMKTRADMGYWDYKASVSFPASAYTTYTVDATYHNSELEEPVEIHCTYTYDPKDQTETAECSEPSFSYDFGGVSMSHTTTNNSLKQTVPLNGEQVTVFGTSELKWDFSGGSGRSGHTEGKIDVTSAIA</sequence>
<name>A0A6A5Y1T0_9PLEO</name>
<feature type="region of interest" description="Disordered" evidence="1">
    <location>
        <begin position="126"/>
        <end position="145"/>
    </location>
</feature>